<accession>A0AAV5MJ15</accession>
<dbReference type="AlphaFoldDB" id="A0AAV5MJ15"/>
<dbReference type="EMBL" id="BPVZ01000320">
    <property type="protein sequence ID" value="GKV49805.1"/>
    <property type="molecule type" value="Genomic_DNA"/>
</dbReference>
<evidence type="ECO:0000256" key="1">
    <source>
        <dbReference type="SAM" id="MobiDB-lite"/>
    </source>
</evidence>
<feature type="region of interest" description="Disordered" evidence="1">
    <location>
        <begin position="38"/>
        <end position="89"/>
    </location>
</feature>
<dbReference type="Proteomes" id="UP001054252">
    <property type="component" value="Unassembled WGS sequence"/>
</dbReference>
<name>A0AAV5MJ15_9ROSI</name>
<evidence type="ECO:0000313" key="2">
    <source>
        <dbReference type="EMBL" id="GKV49805.1"/>
    </source>
</evidence>
<protein>
    <submittedName>
        <fullName evidence="2">Uncharacterized protein</fullName>
    </submittedName>
</protein>
<feature type="region of interest" description="Disordered" evidence="1">
    <location>
        <begin position="1"/>
        <end position="26"/>
    </location>
</feature>
<organism evidence="2 3">
    <name type="scientific">Rubroshorea leprosula</name>
    <dbReference type="NCBI Taxonomy" id="152421"/>
    <lineage>
        <taxon>Eukaryota</taxon>
        <taxon>Viridiplantae</taxon>
        <taxon>Streptophyta</taxon>
        <taxon>Embryophyta</taxon>
        <taxon>Tracheophyta</taxon>
        <taxon>Spermatophyta</taxon>
        <taxon>Magnoliopsida</taxon>
        <taxon>eudicotyledons</taxon>
        <taxon>Gunneridae</taxon>
        <taxon>Pentapetalae</taxon>
        <taxon>rosids</taxon>
        <taxon>malvids</taxon>
        <taxon>Malvales</taxon>
        <taxon>Dipterocarpaceae</taxon>
        <taxon>Rubroshorea</taxon>
    </lineage>
</organism>
<evidence type="ECO:0000313" key="3">
    <source>
        <dbReference type="Proteomes" id="UP001054252"/>
    </source>
</evidence>
<feature type="compositionally biased region" description="Basic and acidic residues" evidence="1">
    <location>
        <begin position="44"/>
        <end position="66"/>
    </location>
</feature>
<gene>
    <name evidence="2" type="ORF">SLEP1_g56536</name>
</gene>
<proteinExistence type="predicted"/>
<comment type="caution">
    <text evidence="2">The sequence shown here is derived from an EMBL/GenBank/DDBJ whole genome shotgun (WGS) entry which is preliminary data.</text>
</comment>
<feature type="compositionally biased region" description="Basic and acidic residues" evidence="1">
    <location>
        <begin position="1"/>
        <end position="14"/>
    </location>
</feature>
<keyword evidence="3" id="KW-1185">Reference proteome</keyword>
<reference evidence="2 3" key="1">
    <citation type="journal article" date="2021" name="Commun. Biol.">
        <title>The genome of Shorea leprosula (Dipterocarpaceae) highlights the ecological relevance of drought in aseasonal tropical rainforests.</title>
        <authorList>
            <person name="Ng K.K.S."/>
            <person name="Kobayashi M.J."/>
            <person name="Fawcett J.A."/>
            <person name="Hatakeyama M."/>
            <person name="Paape T."/>
            <person name="Ng C.H."/>
            <person name="Ang C.C."/>
            <person name="Tnah L.H."/>
            <person name="Lee C.T."/>
            <person name="Nishiyama T."/>
            <person name="Sese J."/>
            <person name="O'Brien M.J."/>
            <person name="Copetti D."/>
            <person name="Mohd Noor M.I."/>
            <person name="Ong R.C."/>
            <person name="Putra M."/>
            <person name="Sireger I.Z."/>
            <person name="Indrioko S."/>
            <person name="Kosugi Y."/>
            <person name="Izuno A."/>
            <person name="Isagi Y."/>
            <person name="Lee S.L."/>
            <person name="Shimizu K.K."/>
        </authorList>
    </citation>
    <scope>NUCLEOTIDE SEQUENCE [LARGE SCALE GENOMIC DNA]</scope>
    <source>
        <strain evidence="2">214</strain>
    </source>
</reference>
<sequence length="120" mass="13680">MYLKELEMSEKGPEMDTGATRQREGRGGRWMCCRFWGEAEDGDDGWKSEDPSEKKRSELLRLREQSTDVQNPGRGKGRQTRDNLAEIGSWGPEGRRIGSLFLGKNPYFALGLFEFEGFAL</sequence>